<keyword evidence="2" id="KW-1185">Reference proteome</keyword>
<gene>
    <name evidence="1" type="primary">ga22661</name>
    <name evidence="1" type="ORF">PR202_ga22661</name>
</gene>
<accession>A0AAV5D4I6</accession>
<dbReference type="AlphaFoldDB" id="A0AAV5D4I6"/>
<organism evidence="1 2">
    <name type="scientific">Eleusine coracana subsp. coracana</name>
    <dbReference type="NCBI Taxonomy" id="191504"/>
    <lineage>
        <taxon>Eukaryota</taxon>
        <taxon>Viridiplantae</taxon>
        <taxon>Streptophyta</taxon>
        <taxon>Embryophyta</taxon>
        <taxon>Tracheophyta</taxon>
        <taxon>Spermatophyta</taxon>
        <taxon>Magnoliopsida</taxon>
        <taxon>Liliopsida</taxon>
        <taxon>Poales</taxon>
        <taxon>Poaceae</taxon>
        <taxon>PACMAD clade</taxon>
        <taxon>Chloridoideae</taxon>
        <taxon>Cynodonteae</taxon>
        <taxon>Eleusininae</taxon>
        <taxon>Eleusine</taxon>
    </lineage>
</organism>
<name>A0AAV5D4I6_ELECO</name>
<dbReference type="EMBL" id="BQKI01000011">
    <property type="protein sequence ID" value="GJN05062.1"/>
    <property type="molecule type" value="Genomic_DNA"/>
</dbReference>
<sequence>MWSPEYPKHVDRRKGNNILLIVGHGVKMRLIQSKYGQSLEPISWHFNEVLRGSLLLSHEFIKLPNQATVQPKDPEWILFEDCLGALDGTNDDVYVPLVDQGWEGSTSDSLDIEKNKKVSRCYVPWDKDMDKVLLDSFMYYDKKEDRCQNGWNSHVYTAAIKNVSEKCGVSIAKRNIESCSKIFDNHYNIINAC</sequence>
<reference evidence="1" key="2">
    <citation type="submission" date="2021-12" db="EMBL/GenBank/DDBJ databases">
        <title>Resequencing data analysis of finger millet.</title>
        <authorList>
            <person name="Hatakeyama M."/>
            <person name="Aluri S."/>
            <person name="Balachadran M.T."/>
            <person name="Sivarajan S.R."/>
            <person name="Poveda L."/>
            <person name="Shimizu-Inatsugi R."/>
            <person name="Schlapbach R."/>
            <person name="Sreeman S.M."/>
            <person name="Shimizu K.K."/>
        </authorList>
    </citation>
    <scope>NUCLEOTIDE SEQUENCE</scope>
</reference>
<evidence type="ECO:0000313" key="1">
    <source>
        <dbReference type="EMBL" id="GJN05062.1"/>
    </source>
</evidence>
<evidence type="ECO:0000313" key="2">
    <source>
        <dbReference type="Proteomes" id="UP001054889"/>
    </source>
</evidence>
<reference evidence="1" key="1">
    <citation type="journal article" date="2018" name="DNA Res.">
        <title>Multiple hybrid de novo genome assembly of finger millet, an orphan allotetraploid crop.</title>
        <authorList>
            <person name="Hatakeyama M."/>
            <person name="Aluri S."/>
            <person name="Balachadran M.T."/>
            <person name="Sivarajan S.R."/>
            <person name="Patrignani A."/>
            <person name="Gruter S."/>
            <person name="Poveda L."/>
            <person name="Shimizu-Inatsugi R."/>
            <person name="Baeten J."/>
            <person name="Francoijs K.J."/>
            <person name="Nataraja K.N."/>
            <person name="Reddy Y.A.N."/>
            <person name="Phadnis S."/>
            <person name="Ravikumar R.L."/>
            <person name="Schlapbach R."/>
            <person name="Sreeman S.M."/>
            <person name="Shimizu K.K."/>
        </authorList>
    </citation>
    <scope>NUCLEOTIDE SEQUENCE</scope>
</reference>
<comment type="caution">
    <text evidence="1">The sequence shown here is derived from an EMBL/GenBank/DDBJ whole genome shotgun (WGS) entry which is preliminary data.</text>
</comment>
<protein>
    <submittedName>
        <fullName evidence="1">Uncharacterized protein</fullName>
    </submittedName>
</protein>
<dbReference type="Proteomes" id="UP001054889">
    <property type="component" value="Unassembled WGS sequence"/>
</dbReference>
<proteinExistence type="predicted"/>